<keyword evidence="1" id="KW-0479">Metal-binding</keyword>
<accession>A0A0F7SR44</accession>
<feature type="coiled-coil region" evidence="4">
    <location>
        <begin position="473"/>
        <end position="500"/>
    </location>
</feature>
<feature type="compositionally biased region" description="Low complexity" evidence="5">
    <location>
        <begin position="1075"/>
        <end position="1105"/>
    </location>
</feature>
<protein>
    <submittedName>
        <fullName evidence="7">Histone acetyltransferase SAGA/ADA, catalytic subunit PCAF/GCN5 and related proteins</fullName>
    </submittedName>
</protein>
<keyword evidence="4" id="KW-0175">Coiled coil</keyword>
<dbReference type="SUPFAM" id="SSF57903">
    <property type="entry name" value="FYVE/PHD zinc finger"/>
    <property type="match status" value="1"/>
</dbReference>
<feature type="compositionally biased region" description="Polar residues" evidence="5">
    <location>
        <begin position="897"/>
        <end position="906"/>
    </location>
</feature>
<feature type="region of interest" description="Disordered" evidence="5">
    <location>
        <begin position="302"/>
        <end position="388"/>
    </location>
</feature>
<dbReference type="CDD" id="cd15489">
    <property type="entry name" value="PHD_SF"/>
    <property type="match status" value="1"/>
</dbReference>
<evidence type="ECO:0000313" key="7">
    <source>
        <dbReference type="EMBL" id="CED83174.1"/>
    </source>
</evidence>
<feature type="region of interest" description="Disordered" evidence="5">
    <location>
        <begin position="565"/>
        <end position="603"/>
    </location>
</feature>
<sequence length="1105" mass="124177">MPRSRHSTSTPLQTVVSKSPSPASSPGNYPPALAPAPPSPLVTRLRQDAMWAAVSQFCAMWLPTLGGIDWDPERIESDFDNTEDRYIAPMMTQLLTSLTLDKRIDKTNWVRHLRLQYLSRSPETNALGTEEEPRDWPELGLGDKLRAMHDLCEWQLVDCERFRGLVLNGEPDEEISWRIHPVGWDAKGNTFWLFDDSRLWVQHPIPPKPIKMVTRRIKVPREKVVARPRGRRQRGKAAAPTPAPALVESSPQKSSRTKRSAPLSPPAPAPPPVKKARSTRASLRASLTLPEWEEIPKEWLDPLQPEAGAGPEPSSSSSSAAAVKTEGSKQDATGSIDRRALKGTGLLSDDDESDLSEISDVEEKEEGEGVDWDWAEIEEEEEEEPDPRDEIVKMKETLAGFTEWEAVCVCRFDWENFPKQFENSEDTDEQMFYEYIVETVAPQVTAAFREIEHQKKLQEAIRNRKRSSRIQHLEESKAEQERLALARQSTEARMEKVRKEEAARALELREKQAVEKAREDRLKEREGRLWQREEAVRLAKERIEEEKAEEMRRREERYKIRIGELDPTQIEGGQNGSFSSSDLNPAGLETPRNGKGSSGKKKNSVFAKKAGVEIGGNKVEALLFPDPGQNKLGRRKLSASGSSNAGLGRKGSLNGSAKKKVSPTKKKDKDWTLRCEVCNLYAVNPLEFGPIICCGKCGEWQHEDCLDQRDAKQGIPKRNWKKVDFKCSSCQKKQAEKALRRKSSQQNIQGSPLSSPAQPGNTQTLPPSTMTSTSSLPSAPVPLLPNGISHPGFFSHSVMSPQQQLQLQQLQLQAQQAQVQHQPQRQQQRQHAVQHIGLPPYQSSSNGSYPVAVNNRVPYSSSPHTQPGVPTSHPQSHSQPHLQPQGQAQVHIRSPIYATSQVQPQPQSITHSQTSLQSQSQRPVSTGDVDVGGHQPYRGAESYSISSPSAQQQRPIHPQVTYPQTQVSNQGQNLQTQVQAQAQGQAQYSIPYTQYQQFPPAQSHLAGYQRSPQQLPHQVFQQQQYQQQHQRYQNVQQPQQQQHVAHNPTPPATAYHQQYPTHQTHNPQSNSFSHPLPMSQQSQPQMPAQGQVQPQLSHQSQQRPQ</sequence>
<feature type="compositionally biased region" description="Polar residues" evidence="5">
    <location>
        <begin position="7"/>
        <end position="16"/>
    </location>
</feature>
<feature type="compositionally biased region" description="Low complexity" evidence="5">
    <location>
        <begin position="1012"/>
        <end position="1044"/>
    </location>
</feature>
<feature type="compositionally biased region" description="Low complexity" evidence="5">
    <location>
        <begin position="305"/>
        <end position="322"/>
    </location>
</feature>
<feature type="compositionally biased region" description="Low complexity" evidence="5">
    <location>
        <begin position="762"/>
        <end position="778"/>
    </location>
</feature>
<feature type="region of interest" description="Disordered" evidence="5">
    <location>
        <begin position="623"/>
        <end position="666"/>
    </location>
</feature>
<proteinExistence type="predicted"/>
<feature type="region of interest" description="Disordered" evidence="5">
    <location>
        <begin position="221"/>
        <end position="282"/>
    </location>
</feature>
<feature type="compositionally biased region" description="Pro residues" evidence="5">
    <location>
        <begin position="263"/>
        <end position="273"/>
    </location>
</feature>
<feature type="compositionally biased region" description="Low complexity" evidence="5">
    <location>
        <begin position="872"/>
        <end position="887"/>
    </location>
</feature>
<keyword evidence="7" id="KW-0808">Transferase</keyword>
<evidence type="ECO:0000256" key="1">
    <source>
        <dbReference type="ARBA" id="ARBA00022723"/>
    </source>
</evidence>
<dbReference type="InterPro" id="IPR013083">
    <property type="entry name" value="Znf_RING/FYVE/PHD"/>
</dbReference>
<feature type="compositionally biased region" description="Acidic residues" evidence="5">
    <location>
        <begin position="348"/>
        <end position="387"/>
    </location>
</feature>
<dbReference type="AlphaFoldDB" id="A0A0F7SR44"/>
<dbReference type="GO" id="GO:0008270">
    <property type="term" value="F:zinc ion binding"/>
    <property type="evidence" value="ECO:0007669"/>
    <property type="project" value="UniProtKB-KW"/>
</dbReference>
<evidence type="ECO:0000256" key="3">
    <source>
        <dbReference type="ARBA" id="ARBA00022833"/>
    </source>
</evidence>
<dbReference type="PANTHER" id="PTHR14296:SF3">
    <property type="entry name" value="DIKAR, ISOFORM F"/>
    <property type="match status" value="1"/>
</dbReference>
<keyword evidence="2" id="KW-0863">Zinc-finger</keyword>
<dbReference type="SMART" id="SM00249">
    <property type="entry name" value="PHD"/>
    <property type="match status" value="1"/>
</dbReference>
<dbReference type="PANTHER" id="PTHR14296">
    <property type="entry name" value="REMODELING AND SPACING FACTOR 1"/>
    <property type="match status" value="1"/>
</dbReference>
<evidence type="ECO:0000256" key="2">
    <source>
        <dbReference type="ARBA" id="ARBA00022771"/>
    </source>
</evidence>
<feature type="compositionally biased region" description="Polar residues" evidence="5">
    <location>
        <begin position="857"/>
        <end position="869"/>
    </location>
</feature>
<feature type="region of interest" description="Disordered" evidence="5">
    <location>
        <begin position="1"/>
        <end position="35"/>
    </location>
</feature>
<feature type="region of interest" description="Disordered" evidence="5">
    <location>
        <begin position="738"/>
        <end position="795"/>
    </location>
</feature>
<feature type="compositionally biased region" description="Low complexity" evidence="5">
    <location>
        <begin position="17"/>
        <end position="26"/>
    </location>
</feature>
<evidence type="ECO:0000256" key="5">
    <source>
        <dbReference type="SAM" id="MobiDB-lite"/>
    </source>
</evidence>
<reference evidence="7" key="1">
    <citation type="submission" date="2014-08" db="EMBL/GenBank/DDBJ databases">
        <authorList>
            <person name="Sharma Rahul"/>
            <person name="Thines Marco"/>
        </authorList>
    </citation>
    <scope>NUCLEOTIDE SEQUENCE</scope>
</reference>
<feature type="compositionally biased region" description="Basic residues" evidence="5">
    <location>
        <begin position="226"/>
        <end position="235"/>
    </location>
</feature>
<feature type="region of interest" description="Disordered" evidence="5">
    <location>
        <begin position="838"/>
        <end position="958"/>
    </location>
</feature>
<dbReference type="GO" id="GO:0031213">
    <property type="term" value="C:RSF complex"/>
    <property type="evidence" value="ECO:0007669"/>
    <property type="project" value="InterPro"/>
</dbReference>
<dbReference type="EMBL" id="LN483142">
    <property type="protein sequence ID" value="CED83174.1"/>
    <property type="molecule type" value="Genomic_DNA"/>
</dbReference>
<dbReference type="GO" id="GO:0016740">
    <property type="term" value="F:transferase activity"/>
    <property type="evidence" value="ECO:0007669"/>
    <property type="project" value="UniProtKB-KW"/>
</dbReference>
<feature type="compositionally biased region" description="Polar residues" evidence="5">
    <location>
        <begin position="744"/>
        <end position="761"/>
    </location>
</feature>
<feature type="compositionally biased region" description="Polar residues" evidence="5">
    <location>
        <begin position="943"/>
        <end position="954"/>
    </location>
</feature>
<feature type="compositionally biased region" description="Polar residues" evidence="5">
    <location>
        <begin position="1055"/>
        <end position="1073"/>
    </location>
</feature>
<dbReference type="InterPro" id="IPR019786">
    <property type="entry name" value="Zinc_finger_PHD-type_CS"/>
</dbReference>
<feature type="domain" description="Zinc finger PHD-type" evidence="6">
    <location>
        <begin position="674"/>
        <end position="731"/>
    </location>
</feature>
<feature type="compositionally biased region" description="Low complexity" evidence="5">
    <location>
        <begin position="638"/>
        <end position="647"/>
    </location>
</feature>
<dbReference type="GO" id="GO:0006355">
    <property type="term" value="P:regulation of DNA-templated transcription"/>
    <property type="evidence" value="ECO:0007669"/>
    <property type="project" value="InterPro"/>
</dbReference>
<evidence type="ECO:0000259" key="6">
    <source>
        <dbReference type="SMART" id="SM00249"/>
    </source>
</evidence>
<keyword evidence="3" id="KW-0862">Zinc</keyword>
<dbReference type="Gene3D" id="3.30.40.10">
    <property type="entry name" value="Zinc/RING finger domain, C3HC4 (zinc finger)"/>
    <property type="match status" value="1"/>
</dbReference>
<feature type="compositionally biased region" description="Low complexity" evidence="5">
    <location>
        <begin position="907"/>
        <end position="921"/>
    </location>
</feature>
<name>A0A0F7SR44_PHARH</name>
<dbReference type="InterPro" id="IPR001965">
    <property type="entry name" value="Znf_PHD"/>
</dbReference>
<dbReference type="InterPro" id="IPR011011">
    <property type="entry name" value="Znf_FYVE_PHD"/>
</dbReference>
<dbReference type="PROSITE" id="PS01359">
    <property type="entry name" value="ZF_PHD_1"/>
    <property type="match status" value="1"/>
</dbReference>
<dbReference type="InterPro" id="IPR028938">
    <property type="entry name" value="Rsf1-like"/>
</dbReference>
<evidence type="ECO:0000256" key="4">
    <source>
        <dbReference type="SAM" id="Coils"/>
    </source>
</evidence>
<feature type="region of interest" description="Disordered" evidence="5">
    <location>
        <begin position="1005"/>
        <end position="1105"/>
    </location>
</feature>
<organism evidence="7">
    <name type="scientific">Phaffia rhodozyma</name>
    <name type="common">Yeast</name>
    <name type="synonym">Xanthophyllomyces dendrorhous</name>
    <dbReference type="NCBI Taxonomy" id="264483"/>
    <lineage>
        <taxon>Eukaryota</taxon>
        <taxon>Fungi</taxon>
        <taxon>Dikarya</taxon>
        <taxon>Basidiomycota</taxon>
        <taxon>Agaricomycotina</taxon>
        <taxon>Tremellomycetes</taxon>
        <taxon>Cystofilobasidiales</taxon>
        <taxon>Mrakiaceae</taxon>
        <taxon>Phaffia</taxon>
    </lineage>
</organism>